<dbReference type="InterPro" id="IPR002429">
    <property type="entry name" value="CcO_II-like_C"/>
</dbReference>
<keyword evidence="4 15" id="KW-0349">Heme</keyword>
<evidence type="ECO:0000259" key="21">
    <source>
        <dbReference type="PROSITE" id="PS51007"/>
    </source>
</evidence>
<dbReference type="Proteomes" id="UP000245133">
    <property type="component" value="Unassembled WGS sequence"/>
</dbReference>
<feature type="domain" description="Cytochrome oxidase subunit II copper A binding" evidence="19">
    <location>
        <begin position="103"/>
        <end position="218"/>
    </location>
</feature>
<dbReference type="SUPFAM" id="SSF46626">
    <property type="entry name" value="Cytochrome c"/>
    <property type="match status" value="1"/>
</dbReference>
<dbReference type="InterPro" id="IPR009056">
    <property type="entry name" value="Cyt_c-like_dom"/>
</dbReference>
<dbReference type="AlphaFoldDB" id="A0A2P2E1N3"/>
<dbReference type="CDD" id="cd13915">
    <property type="entry name" value="CuRO_HCO_II_like_2"/>
    <property type="match status" value="1"/>
</dbReference>
<keyword evidence="10 18" id="KW-1133">Transmembrane helix</keyword>
<evidence type="ECO:0000256" key="17">
    <source>
        <dbReference type="RuleBase" id="RU004024"/>
    </source>
</evidence>
<dbReference type="PANTHER" id="PTHR22888:SF9">
    <property type="entry name" value="CYTOCHROME C OXIDASE SUBUNIT 2"/>
    <property type="match status" value="1"/>
</dbReference>
<dbReference type="NCBIfam" id="TIGR02866">
    <property type="entry name" value="CoxB"/>
    <property type="match status" value="1"/>
</dbReference>
<organism evidence="22 23">
    <name type="scientific">Leptospira ryugenii</name>
    <dbReference type="NCBI Taxonomy" id="1917863"/>
    <lineage>
        <taxon>Bacteria</taxon>
        <taxon>Pseudomonadati</taxon>
        <taxon>Spirochaetota</taxon>
        <taxon>Spirochaetia</taxon>
        <taxon>Leptospirales</taxon>
        <taxon>Leptospiraceae</taxon>
        <taxon>Leptospira</taxon>
    </lineage>
</organism>
<dbReference type="PROSITE" id="PS00078">
    <property type="entry name" value="COX2"/>
    <property type="match status" value="1"/>
</dbReference>
<dbReference type="Pfam" id="PF00116">
    <property type="entry name" value="COX2"/>
    <property type="match status" value="1"/>
</dbReference>
<dbReference type="InterPro" id="IPR011759">
    <property type="entry name" value="Cyt_c_oxidase_su2_TM_dom"/>
</dbReference>
<comment type="function">
    <text evidence="14 17">Subunits I and II form the functional core of the enzyme complex. Electrons originating in cytochrome c are transferred via heme a and Cu(A) to the binuclear center formed by heme a3 and Cu(B).</text>
</comment>
<reference evidence="22 23" key="1">
    <citation type="submission" date="2018-02" db="EMBL/GenBank/DDBJ databases">
        <title>Novel Leptospira species isolated from soil and water in Japan.</title>
        <authorList>
            <person name="Nakao R."/>
            <person name="Masuzawa T."/>
        </authorList>
    </citation>
    <scope>NUCLEOTIDE SEQUENCE [LARGE SCALE GENOMIC DNA]</scope>
    <source>
        <strain evidence="22 23">YH101</strain>
    </source>
</reference>
<evidence type="ECO:0000313" key="23">
    <source>
        <dbReference type="Proteomes" id="UP000245133"/>
    </source>
</evidence>
<comment type="catalytic activity">
    <reaction evidence="17">
        <text>4 Fe(II)-[cytochrome c] + O2 + 8 H(+)(in) = 4 Fe(III)-[cytochrome c] + 2 H2O + 4 H(+)(out)</text>
        <dbReference type="Rhea" id="RHEA:11436"/>
        <dbReference type="Rhea" id="RHEA-COMP:10350"/>
        <dbReference type="Rhea" id="RHEA-COMP:14399"/>
        <dbReference type="ChEBI" id="CHEBI:15377"/>
        <dbReference type="ChEBI" id="CHEBI:15378"/>
        <dbReference type="ChEBI" id="CHEBI:15379"/>
        <dbReference type="ChEBI" id="CHEBI:29033"/>
        <dbReference type="ChEBI" id="CHEBI:29034"/>
        <dbReference type="EC" id="7.1.1.9"/>
    </reaction>
</comment>
<keyword evidence="23" id="KW-1185">Reference proteome</keyword>
<evidence type="ECO:0000256" key="3">
    <source>
        <dbReference type="ARBA" id="ARBA00022448"/>
    </source>
</evidence>
<evidence type="ECO:0000256" key="4">
    <source>
        <dbReference type="ARBA" id="ARBA00022617"/>
    </source>
</evidence>
<feature type="transmembrane region" description="Helical" evidence="18">
    <location>
        <begin position="27"/>
        <end position="51"/>
    </location>
</feature>
<evidence type="ECO:0000256" key="13">
    <source>
        <dbReference type="ARBA" id="ARBA00023136"/>
    </source>
</evidence>
<evidence type="ECO:0000256" key="9">
    <source>
        <dbReference type="ARBA" id="ARBA00022982"/>
    </source>
</evidence>
<dbReference type="EC" id="7.1.1.9" evidence="17"/>
<keyword evidence="6 16" id="KW-0812">Transmembrane</keyword>
<evidence type="ECO:0000256" key="15">
    <source>
        <dbReference type="PROSITE-ProRule" id="PRU00433"/>
    </source>
</evidence>
<dbReference type="InterPro" id="IPR008168">
    <property type="entry name" value="Cyt_C_IC"/>
</dbReference>
<comment type="similarity">
    <text evidence="2 16">Belongs to the cytochrome c oxidase subunit 2 family.</text>
</comment>
<evidence type="ECO:0000259" key="19">
    <source>
        <dbReference type="PROSITE" id="PS50857"/>
    </source>
</evidence>
<comment type="cofactor">
    <cofactor evidence="17">
        <name>Cu cation</name>
        <dbReference type="ChEBI" id="CHEBI:23378"/>
    </cofactor>
    <text evidence="17">Binds a copper A center.</text>
</comment>
<evidence type="ECO:0000256" key="6">
    <source>
        <dbReference type="ARBA" id="ARBA00022692"/>
    </source>
</evidence>
<evidence type="ECO:0000256" key="16">
    <source>
        <dbReference type="RuleBase" id="RU000456"/>
    </source>
</evidence>
<keyword evidence="13 18" id="KW-0472">Membrane</keyword>
<dbReference type="GO" id="GO:0005506">
    <property type="term" value="F:iron ion binding"/>
    <property type="evidence" value="ECO:0007669"/>
    <property type="project" value="InterPro"/>
</dbReference>
<dbReference type="InterPro" id="IPR014222">
    <property type="entry name" value="Cyt_c_oxidase_su2"/>
</dbReference>
<evidence type="ECO:0000259" key="20">
    <source>
        <dbReference type="PROSITE" id="PS50999"/>
    </source>
</evidence>
<evidence type="ECO:0000313" key="22">
    <source>
        <dbReference type="EMBL" id="GBF50792.1"/>
    </source>
</evidence>
<keyword evidence="11 15" id="KW-0408">Iron</keyword>
<evidence type="ECO:0000256" key="8">
    <source>
        <dbReference type="ARBA" id="ARBA00022967"/>
    </source>
</evidence>
<feature type="domain" description="Cytochrome c" evidence="21">
    <location>
        <begin position="225"/>
        <end position="320"/>
    </location>
</feature>
<evidence type="ECO:0000256" key="18">
    <source>
        <dbReference type="SAM" id="Phobius"/>
    </source>
</evidence>
<evidence type="ECO:0000256" key="12">
    <source>
        <dbReference type="ARBA" id="ARBA00023008"/>
    </source>
</evidence>
<dbReference type="InterPro" id="IPR008972">
    <property type="entry name" value="Cupredoxin"/>
</dbReference>
<protein>
    <recommendedName>
        <fullName evidence="17">Cytochrome c oxidase subunit 2</fullName>
        <ecNumber evidence="17">7.1.1.9</ecNumber>
    </recommendedName>
</protein>
<name>A0A2P2E1N3_9LEPT</name>
<comment type="caution">
    <text evidence="22">The sequence shown here is derived from an EMBL/GenBank/DDBJ whole genome shotgun (WGS) entry which is preliminary data.</text>
</comment>
<feature type="transmembrane region" description="Helical" evidence="18">
    <location>
        <begin position="72"/>
        <end position="91"/>
    </location>
</feature>
<evidence type="ECO:0000256" key="11">
    <source>
        <dbReference type="ARBA" id="ARBA00023004"/>
    </source>
</evidence>
<dbReference type="PROSITE" id="PS50857">
    <property type="entry name" value="COX2_CUA"/>
    <property type="match status" value="1"/>
</dbReference>
<comment type="subcellular location">
    <subcellularLocation>
        <location evidence="16">Cell membrane</location>
        <topology evidence="16">Multi-pass membrane protein</topology>
    </subcellularLocation>
    <subcellularLocation>
        <location evidence="1">Membrane</location>
        <topology evidence="1">Multi-pass membrane protein</topology>
    </subcellularLocation>
</comment>
<dbReference type="GO" id="GO:0016491">
    <property type="term" value="F:oxidoreductase activity"/>
    <property type="evidence" value="ECO:0007669"/>
    <property type="project" value="InterPro"/>
</dbReference>
<evidence type="ECO:0000256" key="1">
    <source>
        <dbReference type="ARBA" id="ARBA00004141"/>
    </source>
</evidence>
<gene>
    <name evidence="22" type="primary">cyoA</name>
    <name evidence="22" type="ORF">LPTSP4_23190</name>
</gene>
<dbReference type="InterPro" id="IPR036909">
    <property type="entry name" value="Cyt_c-like_dom_sf"/>
</dbReference>
<dbReference type="GO" id="GO:0020037">
    <property type="term" value="F:heme binding"/>
    <property type="evidence" value="ECO:0007669"/>
    <property type="project" value="InterPro"/>
</dbReference>
<evidence type="ECO:0000256" key="2">
    <source>
        <dbReference type="ARBA" id="ARBA00007866"/>
    </source>
</evidence>
<keyword evidence="12 17" id="KW-0186">Copper</keyword>
<sequence length="320" mass="36067">MSLITSFPATTFMPIQATEIAKEVDLLYAFLLVSSLISFVILIGGMTWFLIKFKRTTDEQKSAYITHNNFAEFMWSFIPLIILLVIFYWGMVIFEKLRVPPTDVAAEIHVTAEQWAWTYKYANGKEFYSSGNDPLIVPAGKATKLVLTSKDVIHSFYVPAFRTKQDAVPGRYSQLWFQPTLPGEFIVFCTEYCGTKHSGMMIKIKALPAEEYAAWYHAEKKGADTPADKGKVLFAQKACASCHSIDGTKIVGPTMKGLYENKRKFVDGSEAKADENYLRESILVSSAKVVEGYPPAMPLFQGQLSDEEVEHLIEYIKTIK</sequence>
<keyword evidence="9 16" id="KW-0249">Electron transport</keyword>
<evidence type="ECO:0000256" key="10">
    <source>
        <dbReference type="ARBA" id="ARBA00022989"/>
    </source>
</evidence>
<dbReference type="Gene3D" id="1.10.287.90">
    <property type="match status" value="1"/>
</dbReference>
<dbReference type="GO" id="GO:0005886">
    <property type="term" value="C:plasma membrane"/>
    <property type="evidence" value="ECO:0007669"/>
    <property type="project" value="UniProtKB-SubCell"/>
</dbReference>
<evidence type="ECO:0000256" key="14">
    <source>
        <dbReference type="ARBA" id="ARBA00024688"/>
    </source>
</evidence>
<keyword evidence="3 16" id="KW-0813">Transport</keyword>
<dbReference type="InterPro" id="IPR036257">
    <property type="entry name" value="Cyt_c_oxidase_su2_TM_sf"/>
</dbReference>
<dbReference type="InterPro" id="IPR001505">
    <property type="entry name" value="Copper_CuA"/>
</dbReference>
<dbReference type="GO" id="GO:0005507">
    <property type="term" value="F:copper ion binding"/>
    <property type="evidence" value="ECO:0007669"/>
    <property type="project" value="InterPro"/>
</dbReference>
<keyword evidence="5 16" id="KW-0679">Respiratory chain</keyword>
<dbReference type="Pfam" id="PF00034">
    <property type="entry name" value="Cytochrom_C"/>
    <property type="match status" value="1"/>
</dbReference>
<dbReference type="SUPFAM" id="SSF49503">
    <property type="entry name" value="Cupredoxins"/>
    <property type="match status" value="1"/>
</dbReference>
<dbReference type="GO" id="GO:0004129">
    <property type="term" value="F:cytochrome-c oxidase activity"/>
    <property type="evidence" value="ECO:0007669"/>
    <property type="project" value="UniProtKB-EC"/>
</dbReference>
<proteinExistence type="inferred from homology"/>
<dbReference type="Gene3D" id="2.60.40.420">
    <property type="entry name" value="Cupredoxins - blue copper proteins"/>
    <property type="match status" value="1"/>
</dbReference>
<dbReference type="EMBL" id="BFBB01000007">
    <property type="protein sequence ID" value="GBF50792.1"/>
    <property type="molecule type" value="Genomic_DNA"/>
</dbReference>
<dbReference type="Pfam" id="PF02790">
    <property type="entry name" value="COX2_TM"/>
    <property type="match status" value="1"/>
</dbReference>
<dbReference type="SUPFAM" id="SSF81464">
    <property type="entry name" value="Cytochrome c oxidase subunit II-like, transmembrane region"/>
    <property type="match status" value="1"/>
</dbReference>
<evidence type="ECO:0000256" key="5">
    <source>
        <dbReference type="ARBA" id="ARBA00022660"/>
    </source>
</evidence>
<dbReference type="PRINTS" id="PR00605">
    <property type="entry name" value="CYTCHROMECIC"/>
</dbReference>
<keyword evidence="7 15" id="KW-0479">Metal-binding</keyword>
<dbReference type="GO" id="GO:0042773">
    <property type="term" value="P:ATP synthesis coupled electron transport"/>
    <property type="evidence" value="ECO:0007669"/>
    <property type="project" value="TreeGrafter"/>
</dbReference>
<dbReference type="PROSITE" id="PS50999">
    <property type="entry name" value="COX2_TM"/>
    <property type="match status" value="1"/>
</dbReference>
<keyword evidence="8" id="KW-1278">Translocase</keyword>
<feature type="domain" description="Cytochrome oxidase subunit II transmembrane region profile" evidence="20">
    <location>
        <begin position="4"/>
        <end position="101"/>
    </location>
</feature>
<dbReference type="PROSITE" id="PS51007">
    <property type="entry name" value="CYTC"/>
    <property type="match status" value="1"/>
</dbReference>
<dbReference type="InterPro" id="IPR045187">
    <property type="entry name" value="CcO_II"/>
</dbReference>
<accession>A0A2P2E1N3</accession>
<evidence type="ECO:0000256" key="7">
    <source>
        <dbReference type="ARBA" id="ARBA00022723"/>
    </source>
</evidence>
<dbReference type="PANTHER" id="PTHR22888">
    <property type="entry name" value="CYTOCHROME C OXIDASE, SUBUNIT II"/>
    <property type="match status" value="1"/>
</dbReference>
<dbReference type="Gene3D" id="1.10.760.10">
    <property type="entry name" value="Cytochrome c-like domain"/>
    <property type="match status" value="1"/>
</dbReference>